<dbReference type="EMBL" id="JARBHB010000005">
    <property type="protein sequence ID" value="KAJ8882768.1"/>
    <property type="molecule type" value="Genomic_DNA"/>
</dbReference>
<evidence type="ECO:0000313" key="2">
    <source>
        <dbReference type="Proteomes" id="UP001159363"/>
    </source>
</evidence>
<keyword evidence="2" id="KW-1185">Reference proteome</keyword>
<accession>A0ABQ9HEN0</accession>
<evidence type="ECO:0000313" key="1">
    <source>
        <dbReference type="EMBL" id="KAJ8882768.1"/>
    </source>
</evidence>
<dbReference type="Proteomes" id="UP001159363">
    <property type="component" value="Chromosome 4"/>
</dbReference>
<organism evidence="1 2">
    <name type="scientific">Dryococelus australis</name>
    <dbReference type="NCBI Taxonomy" id="614101"/>
    <lineage>
        <taxon>Eukaryota</taxon>
        <taxon>Metazoa</taxon>
        <taxon>Ecdysozoa</taxon>
        <taxon>Arthropoda</taxon>
        <taxon>Hexapoda</taxon>
        <taxon>Insecta</taxon>
        <taxon>Pterygota</taxon>
        <taxon>Neoptera</taxon>
        <taxon>Polyneoptera</taxon>
        <taxon>Phasmatodea</taxon>
        <taxon>Verophasmatodea</taxon>
        <taxon>Anareolatae</taxon>
        <taxon>Phasmatidae</taxon>
        <taxon>Eurycanthinae</taxon>
        <taxon>Dryococelus</taxon>
    </lineage>
</organism>
<reference evidence="1 2" key="1">
    <citation type="submission" date="2023-02" db="EMBL/GenBank/DDBJ databases">
        <title>LHISI_Scaffold_Assembly.</title>
        <authorList>
            <person name="Stuart O.P."/>
            <person name="Cleave R."/>
            <person name="Magrath M.J.L."/>
            <person name="Mikheyev A.S."/>
        </authorList>
    </citation>
    <scope>NUCLEOTIDE SEQUENCE [LARGE SCALE GENOMIC DNA]</scope>
    <source>
        <strain evidence="1">Daus_M_001</strain>
        <tissue evidence="1">Leg muscle</tissue>
    </source>
</reference>
<proteinExistence type="predicted"/>
<gene>
    <name evidence="1" type="ORF">PR048_014581</name>
</gene>
<name>A0ABQ9HEN0_9NEOP</name>
<sequence length="133" mass="14826">MRKGSDKAALLPVLENHLKPSSDLPNESENTAYVIDGGYLLHLCSWQLHRTYGEIVSKYVSYITSRYISSDVTAVFDGYGKPSTKDHEHFRRGCSSDVRVVENSFAALPPDVLLSNASNKTQLISLLSTHLRK</sequence>
<comment type="caution">
    <text evidence="1">The sequence shown here is derived from an EMBL/GenBank/DDBJ whole genome shotgun (WGS) entry which is preliminary data.</text>
</comment>
<protein>
    <submittedName>
        <fullName evidence="1">Uncharacterized protein</fullName>
    </submittedName>
</protein>